<feature type="compositionally biased region" description="Basic and acidic residues" evidence="1">
    <location>
        <begin position="71"/>
        <end position="83"/>
    </location>
</feature>
<evidence type="ECO:0000259" key="3">
    <source>
        <dbReference type="Pfam" id="PF22936"/>
    </source>
</evidence>
<dbReference type="PANTHER" id="PTHR47592:SF31">
    <property type="entry name" value="ZINC FINGER, CCHC-TYPE-RELATED"/>
    <property type="match status" value="1"/>
</dbReference>
<dbReference type="EMBL" id="LXQA010033160">
    <property type="protein sequence ID" value="MCH96757.1"/>
    <property type="molecule type" value="Genomic_DNA"/>
</dbReference>
<feature type="non-terminal residue" evidence="4">
    <location>
        <position position="1"/>
    </location>
</feature>
<feature type="compositionally biased region" description="Basic and acidic residues" evidence="1">
    <location>
        <begin position="19"/>
        <end position="35"/>
    </location>
</feature>
<comment type="caution">
    <text evidence="4">The sequence shown here is derived from an EMBL/GenBank/DDBJ whole genome shotgun (WGS) entry which is preliminary data.</text>
</comment>
<dbReference type="GO" id="GO:0008270">
    <property type="term" value="F:zinc ion binding"/>
    <property type="evidence" value="ECO:0007669"/>
    <property type="project" value="InterPro"/>
</dbReference>
<feature type="domain" description="CCHC-type" evidence="2">
    <location>
        <begin position="46"/>
        <end position="57"/>
    </location>
</feature>
<accession>A0A392NA82</accession>
<dbReference type="Proteomes" id="UP000265520">
    <property type="component" value="Unassembled WGS sequence"/>
</dbReference>
<dbReference type="InterPro" id="IPR054722">
    <property type="entry name" value="PolX-like_BBD"/>
</dbReference>
<dbReference type="InterPro" id="IPR001878">
    <property type="entry name" value="Znf_CCHC"/>
</dbReference>
<evidence type="ECO:0000313" key="5">
    <source>
        <dbReference type="Proteomes" id="UP000265520"/>
    </source>
</evidence>
<dbReference type="SUPFAM" id="SSF57756">
    <property type="entry name" value="Retrovirus zinc finger-like domains"/>
    <property type="match status" value="1"/>
</dbReference>
<keyword evidence="5" id="KW-1185">Reference proteome</keyword>
<proteinExistence type="predicted"/>
<protein>
    <submittedName>
        <fullName evidence="4">Protein FEZ-like</fullName>
    </submittedName>
</protein>
<reference evidence="4 5" key="1">
    <citation type="journal article" date="2018" name="Front. Plant Sci.">
        <title>Red Clover (Trifolium pratense) and Zigzag Clover (T. medium) - A Picture of Genomic Similarities and Differences.</title>
        <authorList>
            <person name="Dluhosova J."/>
            <person name="Istvanek J."/>
            <person name="Nedelnik J."/>
            <person name="Repkova J."/>
        </authorList>
    </citation>
    <scope>NUCLEOTIDE SEQUENCE [LARGE SCALE GENOMIC DNA]</scope>
    <source>
        <strain evidence="5">cv. 10/8</strain>
        <tissue evidence="4">Leaf</tissue>
    </source>
</reference>
<organism evidence="4 5">
    <name type="scientific">Trifolium medium</name>
    <dbReference type="NCBI Taxonomy" id="97028"/>
    <lineage>
        <taxon>Eukaryota</taxon>
        <taxon>Viridiplantae</taxon>
        <taxon>Streptophyta</taxon>
        <taxon>Embryophyta</taxon>
        <taxon>Tracheophyta</taxon>
        <taxon>Spermatophyta</taxon>
        <taxon>Magnoliopsida</taxon>
        <taxon>eudicotyledons</taxon>
        <taxon>Gunneridae</taxon>
        <taxon>Pentapetalae</taxon>
        <taxon>rosids</taxon>
        <taxon>fabids</taxon>
        <taxon>Fabales</taxon>
        <taxon>Fabaceae</taxon>
        <taxon>Papilionoideae</taxon>
        <taxon>50 kb inversion clade</taxon>
        <taxon>NPAAA clade</taxon>
        <taxon>Hologalegina</taxon>
        <taxon>IRL clade</taxon>
        <taxon>Trifolieae</taxon>
        <taxon>Trifolium</taxon>
    </lineage>
</organism>
<dbReference type="PANTHER" id="PTHR47592">
    <property type="entry name" value="PBF68 PROTEIN"/>
    <property type="match status" value="1"/>
</dbReference>
<evidence type="ECO:0000313" key="4">
    <source>
        <dbReference type="EMBL" id="MCH96757.1"/>
    </source>
</evidence>
<evidence type="ECO:0000259" key="2">
    <source>
        <dbReference type="Pfam" id="PF00098"/>
    </source>
</evidence>
<sequence>SRRRERGFNNQFEANVFENRGRSKNREKDGHDKSQGRSKSHTKLSCYYCGKPGHRKFEYKILKRDKKAKTVHPDQIDPKKKDNGTTTSVASNNENMFLVEEENYLNIASDDYIWIIDSGASFHVTPHEELFPSYQKGDFGMLKMGNHVTSKIVGIGEVTLVIEYNYKLVLKEC</sequence>
<feature type="region of interest" description="Disordered" evidence="1">
    <location>
        <begin position="1"/>
        <end position="39"/>
    </location>
</feature>
<gene>
    <name evidence="4" type="ORF">A2U01_0017746</name>
</gene>
<dbReference type="AlphaFoldDB" id="A0A392NA82"/>
<dbReference type="GO" id="GO:0003676">
    <property type="term" value="F:nucleic acid binding"/>
    <property type="evidence" value="ECO:0007669"/>
    <property type="project" value="InterPro"/>
</dbReference>
<feature type="region of interest" description="Disordered" evidence="1">
    <location>
        <begin position="68"/>
        <end position="89"/>
    </location>
</feature>
<dbReference type="Pfam" id="PF22936">
    <property type="entry name" value="Pol_BBD"/>
    <property type="match status" value="1"/>
</dbReference>
<dbReference type="InterPro" id="IPR036875">
    <property type="entry name" value="Znf_CCHC_sf"/>
</dbReference>
<evidence type="ECO:0000256" key="1">
    <source>
        <dbReference type="SAM" id="MobiDB-lite"/>
    </source>
</evidence>
<dbReference type="Pfam" id="PF00098">
    <property type="entry name" value="zf-CCHC"/>
    <property type="match status" value="1"/>
</dbReference>
<name>A0A392NA82_9FABA</name>
<feature type="domain" description="Retrovirus-related Pol polyprotein from transposon TNT 1-94-like beta-barrel" evidence="3">
    <location>
        <begin position="114"/>
        <end position="171"/>
    </location>
</feature>